<evidence type="ECO:0000256" key="1">
    <source>
        <dbReference type="SAM" id="MobiDB-lite"/>
    </source>
</evidence>
<protein>
    <submittedName>
        <fullName evidence="2">PP135</fullName>
    </submittedName>
</protein>
<feature type="region of interest" description="Disordered" evidence="1">
    <location>
        <begin position="1"/>
        <end position="107"/>
    </location>
</feature>
<organismHost>
    <name type="scientific">Ovis aries</name>
    <name type="common">Sheep</name>
    <dbReference type="NCBI Taxonomy" id="9940"/>
</organismHost>
<dbReference type="Proteomes" id="UP000103309">
    <property type="component" value="Segment"/>
</dbReference>
<feature type="compositionally biased region" description="Basic and acidic residues" evidence="1">
    <location>
        <begin position="72"/>
        <end position="99"/>
    </location>
</feature>
<evidence type="ECO:0000313" key="2">
    <source>
        <dbReference type="EMBL" id="ADY76799.1"/>
    </source>
</evidence>
<evidence type="ECO:0000313" key="3">
    <source>
        <dbReference type="Proteomes" id="UP000103309"/>
    </source>
</evidence>
<feature type="compositionally biased region" description="Low complexity" evidence="1">
    <location>
        <begin position="46"/>
        <end position="58"/>
    </location>
</feature>
<dbReference type="EMBL" id="HM133903">
    <property type="protein sequence ID" value="ADY76799.1"/>
    <property type="molecule type" value="Genomic_DNA"/>
</dbReference>
<accession>F1AWU4</accession>
<organismHost>
    <name type="scientific">Homo sapiens</name>
    <name type="common">Human</name>
    <dbReference type="NCBI Taxonomy" id="9606"/>
</organismHost>
<proteinExistence type="predicted"/>
<reference evidence="2 3" key="1">
    <citation type="submission" date="2010-04" db="EMBL/GenBank/DDBJ databases">
        <title>Novel immune-modulators identified by a rapid, functional screen of the Parapox virus genome.</title>
        <authorList>
            <person name="McGuire M.J."/>
            <person name="Sykes K.F."/>
            <person name="Johnston S.A."/>
        </authorList>
    </citation>
    <scope>NUCLEOTIDE SEQUENCE [LARGE SCALE GENOMIC DNA]</scope>
    <source>
        <strain evidence="2">D1701</strain>
    </source>
</reference>
<organism evidence="2 3">
    <name type="scientific">Orf virus</name>
    <name type="common">ORFV</name>
    <dbReference type="NCBI Taxonomy" id="10258"/>
    <lineage>
        <taxon>Viruses</taxon>
        <taxon>Varidnaviria</taxon>
        <taxon>Bamfordvirae</taxon>
        <taxon>Nucleocytoviricota</taxon>
        <taxon>Pokkesviricetes</taxon>
        <taxon>Chitovirales</taxon>
        <taxon>Poxviridae</taxon>
        <taxon>Chordopoxvirinae</taxon>
        <taxon>Parapoxvirus</taxon>
        <taxon>Parapoxvirus orf</taxon>
    </lineage>
</organism>
<organismHost>
    <name type="scientific">Capra hircus</name>
    <name type="common">Goat</name>
    <dbReference type="NCBI Taxonomy" id="9925"/>
</organismHost>
<sequence>MRGLGDAAPQQRARDGGRARAPAADGAARARADHIRAMGPRVPTLGGRAAVRAGAGAARRGRAHAGGARAGGLRDRDPRVRAGDREHARGALPHGRDAAGRAARVGRREGALRVERLPGARGRVPHLRDGALQQDLHDAAARLAGRADRRPHVPVRPAAGDRDLHPVLPVVRLAAGPAPRHADQPLIFLEKCKLYTP</sequence>
<name>F1AWU4_ORFV</name>